<dbReference type="Gene3D" id="3.30.740.10">
    <property type="entry name" value="Protein Inhibitor Of Neuronal Nitric Oxide Synthase"/>
    <property type="match status" value="1"/>
</dbReference>
<sequence length="259" mass="28417">MASTESTQSKAAILMDAARRSQFIAKLQKYEAKVKQEQRRRALQEMEKQKVTMTLIEEEPTTWQRVDVSLLSRIQGGNEDFDVRTNQSVDGVVSGSILDVDIKSAEGDHLGSSSKAGGPNKAASTRVDINISGLSLADANPPEQPHIVYKSPTSLDVNIIAIATALEISIKKADMAVTMQEHAFRCARECLSAPGKPMSKHTAHTLKKEFDRAYGPAWHCIVGRSFGSYVTHSVGGFLYFSFGKTSVLLFKTLVESMEH</sequence>
<evidence type="ECO:0000256" key="1">
    <source>
        <dbReference type="ARBA" id="ARBA00004123"/>
    </source>
</evidence>
<evidence type="ECO:0000313" key="12">
    <source>
        <dbReference type="EMBL" id="KAH7301376.1"/>
    </source>
</evidence>
<comment type="caution">
    <text evidence="12">The sequence shown here is derived from an EMBL/GenBank/DDBJ whole genome shotgun (WGS) entry which is preliminary data.</text>
</comment>
<dbReference type="GO" id="GO:0005634">
    <property type="term" value="C:nucleus"/>
    <property type="evidence" value="ECO:0007669"/>
    <property type="project" value="UniProtKB-SubCell"/>
</dbReference>
<organism evidence="12 13">
    <name type="scientific">Ceratopteris richardii</name>
    <name type="common">Triangle waterfern</name>
    <dbReference type="NCBI Taxonomy" id="49495"/>
    <lineage>
        <taxon>Eukaryota</taxon>
        <taxon>Viridiplantae</taxon>
        <taxon>Streptophyta</taxon>
        <taxon>Embryophyta</taxon>
        <taxon>Tracheophyta</taxon>
        <taxon>Polypodiopsida</taxon>
        <taxon>Polypodiidae</taxon>
        <taxon>Polypodiales</taxon>
        <taxon>Pteridineae</taxon>
        <taxon>Pteridaceae</taxon>
        <taxon>Parkerioideae</taxon>
        <taxon>Ceratopteris</taxon>
    </lineage>
</organism>
<evidence type="ECO:0000256" key="8">
    <source>
        <dbReference type="ARBA" id="ARBA00022927"/>
    </source>
</evidence>
<dbReference type="EMBL" id="CM035428">
    <property type="protein sequence ID" value="KAH7301376.1"/>
    <property type="molecule type" value="Genomic_DNA"/>
</dbReference>
<dbReference type="GO" id="GO:0015031">
    <property type="term" value="P:protein transport"/>
    <property type="evidence" value="ECO:0007669"/>
    <property type="project" value="UniProtKB-KW"/>
</dbReference>
<keyword evidence="13" id="KW-1185">Reference proteome</keyword>
<dbReference type="AlphaFoldDB" id="A0A8T2RXY8"/>
<evidence type="ECO:0000256" key="9">
    <source>
        <dbReference type="ARBA" id="ARBA00023212"/>
    </source>
</evidence>
<evidence type="ECO:0000313" key="13">
    <source>
        <dbReference type="Proteomes" id="UP000825935"/>
    </source>
</evidence>
<keyword evidence="6" id="KW-0493">Microtubule</keyword>
<feature type="coiled-coil region" evidence="11">
    <location>
        <begin position="20"/>
        <end position="59"/>
    </location>
</feature>
<evidence type="ECO:0000256" key="3">
    <source>
        <dbReference type="ARBA" id="ARBA00015062"/>
    </source>
</evidence>
<evidence type="ECO:0000256" key="11">
    <source>
        <dbReference type="SAM" id="Coils"/>
    </source>
</evidence>
<dbReference type="SMART" id="SM01375">
    <property type="entry name" value="Dynein_light"/>
    <property type="match status" value="1"/>
</dbReference>
<dbReference type="GO" id="GO:0051028">
    <property type="term" value="P:mRNA transport"/>
    <property type="evidence" value="ECO:0007669"/>
    <property type="project" value="UniProtKB-KW"/>
</dbReference>
<evidence type="ECO:0000256" key="10">
    <source>
        <dbReference type="ARBA" id="ARBA00023242"/>
    </source>
</evidence>
<keyword evidence="7" id="KW-0509">mRNA transport</keyword>
<keyword evidence="5" id="KW-0963">Cytoplasm</keyword>
<dbReference type="PANTHER" id="PTHR11886">
    <property type="entry name" value="DYNEIN LIGHT CHAIN"/>
    <property type="match status" value="1"/>
</dbReference>
<dbReference type="GO" id="GO:0045505">
    <property type="term" value="F:dynein intermediate chain binding"/>
    <property type="evidence" value="ECO:0007669"/>
    <property type="project" value="TreeGrafter"/>
</dbReference>
<dbReference type="InterPro" id="IPR037177">
    <property type="entry name" value="DLC_sf"/>
</dbReference>
<dbReference type="InterPro" id="IPR001372">
    <property type="entry name" value="Dynein_light_chain_typ-1/2"/>
</dbReference>
<keyword evidence="10" id="KW-0539">Nucleus</keyword>
<dbReference type="GO" id="GO:0005874">
    <property type="term" value="C:microtubule"/>
    <property type="evidence" value="ECO:0007669"/>
    <property type="project" value="UniProtKB-KW"/>
</dbReference>
<evidence type="ECO:0000256" key="4">
    <source>
        <dbReference type="ARBA" id="ARBA00022448"/>
    </source>
</evidence>
<name>A0A8T2RXY8_CERRI</name>
<keyword evidence="8" id="KW-0653">Protein transport</keyword>
<gene>
    <name evidence="12" type="ORF">KP509_23G022400</name>
</gene>
<evidence type="ECO:0000256" key="7">
    <source>
        <dbReference type="ARBA" id="ARBA00022816"/>
    </source>
</evidence>
<dbReference type="Proteomes" id="UP000825935">
    <property type="component" value="Chromosome 23"/>
</dbReference>
<dbReference type="FunFam" id="3.30.740.10:FF:000005">
    <property type="entry name" value="Dynein light chain"/>
    <property type="match status" value="1"/>
</dbReference>
<dbReference type="EMBL" id="CM035428">
    <property type="protein sequence ID" value="KAH7301377.1"/>
    <property type="molecule type" value="Genomic_DNA"/>
</dbReference>
<dbReference type="GO" id="GO:0005868">
    <property type="term" value="C:cytoplasmic dynein complex"/>
    <property type="evidence" value="ECO:0007669"/>
    <property type="project" value="TreeGrafter"/>
</dbReference>
<dbReference type="OrthoDB" id="1919971at2759"/>
<keyword evidence="9" id="KW-0206">Cytoskeleton</keyword>
<reference evidence="12 13" key="1">
    <citation type="submission" date="2021-08" db="EMBL/GenBank/DDBJ databases">
        <title>WGS assembly of Ceratopteris richardii.</title>
        <authorList>
            <person name="Marchant D.B."/>
            <person name="Chen G."/>
            <person name="Jenkins J."/>
            <person name="Shu S."/>
            <person name="Leebens-Mack J."/>
            <person name="Grimwood J."/>
            <person name="Schmutz J."/>
            <person name="Soltis P."/>
            <person name="Soltis D."/>
            <person name="Chen Z.-H."/>
        </authorList>
    </citation>
    <scope>NUCLEOTIDE SEQUENCE [LARGE SCALE GENOMIC DNA]</scope>
    <source>
        <strain evidence="12">Whitten #5841</strain>
        <tissue evidence="12">Leaf</tissue>
    </source>
</reference>
<dbReference type="CDD" id="cd21452">
    <property type="entry name" value="DLC-like_DYNLL1_DYNLL2"/>
    <property type="match status" value="1"/>
</dbReference>
<comment type="subcellular location">
    <subcellularLocation>
        <location evidence="2">Cytoplasm</location>
        <location evidence="2">Cytoskeleton</location>
    </subcellularLocation>
    <subcellularLocation>
        <location evidence="1">Nucleus</location>
    </subcellularLocation>
</comment>
<evidence type="ECO:0000256" key="5">
    <source>
        <dbReference type="ARBA" id="ARBA00022490"/>
    </source>
</evidence>
<dbReference type="PANTHER" id="PTHR11886:SF80">
    <property type="entry name" value="OS01G0555600 PROTEIN"/>
    <property type="match status" value="1"/>
</dbReference>
<keyword evidence="11" id="KW-0175">Coiled coil</keyword>
<evidence type="ECO:0000256" key="2">
    <source>
        <dbReference type="ARBA" id="ARBA00004245"/>
    </source>
</evidence>
<accession>A0A8T2RXY8</accession>
<proteinExistence type="predicted"/>
<protein>
    <recommendedName>
        <fullName evidence="3">Dynein light chain 1, cytoplasmic</fullName>
    </recommendedName>
</protein>
<evidence type="ECO:0000256" key="6">
    <source>
        <dbReference type="ARBA" id="ARBA00022701"/>
    </source>
</evidence>
<dbReference type="SUPFAM" id="SSF54648">
    <property type="entry name" value="DLC"/>
    <property type="match status" value="1"/>
</dbReference>
<keyword evidence="4" id="KW-0813">Transport</keyword>
<dbReference type="Pfam" id="PF01221">
    <property type="entry name" value="Dynein_light"/>
    <property type="match status" value="1"/>
</dbReference>
<dbReference type="GO" id="GO:0007017">
    <property type="term" value="P:microtubule-based process"/>
    <property type="evidence" value="ECO:0007669"/>
    <property type="project" value="InterPro"/>
</dbReference>